<comment type="caution">
    <text evidence="2">The sequence shown here is derived from an EMBL/GenBank/DDBJ whole genome shotgun (WGS) entry which is preliminary data.</text>
</comment>
<evidence type="ECO:0000313" key="2">
    <source>
        <dbReference type="EMBL" id="TWT22546.1"/>
    </source>
</evidence>
<name>A0A5C5U9F6_9GAMM</name>
<dbReference type="AlphaFoldDB" id="A0A5C5U9F6"/>
<sequence>MRALFVGGVIDNNELDLDGGEPPRHYPPQTGSGQSRYRLHAVGHGNGGIACAVYGAPDFDPDEVLRISGERGYARRFGTELQAVD</sequence>
<keyword evidence="3" id="KW-1185">Reference proteome</keyword>
<reference evidence="2 3" key="1">
    <citation type="journal article" date="2008" name="Int. J. Syst. Evol. Microbiol.">
        <title>Luteimonas marina sp. nov., isolated from seawater.</title>
        <authorList>
            <person name="Baik K.S."/>
            <person name="Park S.C."/>
            <person name="Kim M.S."/>
            <person name="Kim E.M."/>
            <person name="Park C."/>
            <person name="Chun J."/>
            <person name="Seong C.N."/>
        </authorList>
    </citation>
    <scope>NUCLEOTIDE SEQUENCE [LARGE SCALE GENOMIC DNA]</scope>
    <source>
        <strain evidence="2 3">FR1330</strain>
    </source>
</reference>
<feature type="region of interest" description="Disordered" evidence="1">
    <location>
        <begin position="15"/>
        <end position="35"/>
    </location>
</feature>
<dbReference type="OrthoDB" id="6024827at2"/>
<dbReference type="Proteomes" id="UP000319980">
    <property type="component" value="Unassembled WGS sequence"/>
</dbReference>
<organism evidence="2 3">
    <name type="scientific">Luteimonas marina</name>
    <dbReference type="NCBI Taxonomy" id="488485"/>
    <lineage>
        <taxon>Bacteria</taxon>
        <taxon>Pseudomonadati</taxon>
        <taxon>Pseudomonadota</taxon>
        <taxon>Gammaproteobacteria</taxon>
        <taxon>Lysobacterales</taxon>
        <taxon>Lysobacteraceae</taxon>
        <taxon>Luteimonas</taxon>
    </lineage>
</organism>
<dbReference type="EMBL" id="VOHK01000002">
    <property type="protein sequence ID" value="TWT22546.1"/>
    <property type="molecule type" value="Genomic_DNA"/>
</dbReference>
<accession>A0A5C5U9F6</accession>
<proteinExistence type="predicted"/>
<evidence type="ECO:0000313" key="3">
    <source>
        <dbReference type="Proteomes" id="UP000319980"/>
    </source>
</evidence>
<protein>
    <submittedName>
        <fullName evidence="2">Uncharacterized protein</fullName>
    </submittedName>
</protein>
<dbReference type="RefSeq" id="WP_146385997.1">
    <property type="nucleotide sequence ID" value="NZ_VOHK01000002.1"/>
</dbReference>
<gene>
    <name evidence="2" type="ORF">FQY83_05880</name>
</gene>
<evidence type="ECO:0000256" key="1">
    <source>
        <dbReference type="SAM" id="MobiDB-lite"/>
    </source>
</evidence>